<evidence type="ECO:0000313" key="3">
    <source>
        <dbReference type="Proteomes" id="UP000886595"/>
    </source>
</evidence>
<reference evidence="2 3" key="1">
    <citation type="submission" date="2020-02" db="EMBL/GenBank/DDBJ databases">
        <authorList>
            <person name="Ma Q."/>
            <person name="Huang Y."/>
            <person name="Song X."/>
            <person name="Pei D."/>
        </authorList>
    </citation>
    <scope>NUCLEOTIDE SEQUENCE [LARGE SCALE GENOMIC DNA]</scope>
    <source>
        <strain evidence="2">Sxm20200214</strain>
        <tissue evidence="2">Leaf</tissue>
    </source>
</reference>
<accession>A0A8X7NZ30</accession>
<evidence type="ECO:0000313" key="2">
    <source>
        <dbReference type="EMBL" id="KAG2240808.1"/>
    </source>
</evidence>
<protein>
    <submittedName>
        <fullName evidence="2">Uncharacterized protein</fullName>
    </submittedName>
</protein>
<feature type="compositionally biased region" description="Basic and acidic residues" evidence="1">
    <location>
        <begin position="1"/>
        <end position="20"/>
    </location>
</feature>
<dbReference type="PANTHER" id="PTHR34775">
    <property type="entry name" value="TRANSMEMBRANE PROTEIN"/>
    <property type="match status" value="1"/>
</dbReference>
<dbReference type="OrthoDB" id="676522at2759"/>
<comment type="caution">
    <text evidence="2">The sequence shown here is derived from an EMBL/GenBank/DDBJ whole genome shotgun (WGS) entry which is preliminary data.</text>
</comment>
<gene>
    <name evidence="2" type="ORF">Bca52824_097083</name>
</gene>
<dbReference type="AlphaFoldDB" id="A0A8X7NZ30"/>
<proteinExistence type="predicted"/>
<organism evidence="2 3">
    <name type="scientific">Brassica carinata</name>
    <name type="common">Ethiopian mustard</name>
    <name type="synonym">Abyssinian cabbage</name>
    <dbReference type="NCBI Taxonomy" id="52824"/>
    <lineage>
        <taxon>Eukaryota</taxon>
        <taxon>Viridiplantae</taxon>
        <taxon>Streptophyta</taxon>
        <taxon>Embryophyta</taxon>
        <taxon>Tracheophyta</taxon>
        <taxon>Spermatophyta</taxon>
        <taxon>Magnoliopsida</taxon>
        <taxon>eudicotyledons</taxon>
        <taxon>Gunneridae</taxon>
        <taxon>Pentapetalae</taxon>
        <taxon>rosids</taxon>
        <taxon>malvids</taxon>
        <taxon>Brassicales</taxon>
        <taxon>Brassicaceae</taxon>
        <taxon>Brassiceae</taxon>
        <taxon>Brassica</taxon>
    </lineage>
</organism>
<name>A0A8X7NZ30_BRACI</name>
<evidence type="ECO:0000256" key="1">
    <source>
        <dbReference type="SAM" id="MobiDB-lite"/>
    </source>
</evidence>
<feature type="region of interest" description="Disordered" evidence="1">
    <location>
        <begin position="1"/>
        <end position="88"/>
    </location>
</feature>
<keyword evidence="3" id="KW-1185">Reference proteome</keyword>
<dbReference type="EMBL" id="JAAMPC010001478">
    <property type="protein sequence ID" value="KAG2240808.1"/>
    <property type="molecule type" value="Genomic_DNA"/>
</dbReference>
<dbReference type="PANTHER" id="PTHR34775:SF8">
    <property type="entry name" value="BNAC05G12700D PROTEIN"/>
    <property type="match status" value="1"/>
</dbReference>
<feature type="compositionally biased region" description="Polar residues" evidence="1">
    <location>
        <begin position="31"/>
        <end position="41"/>
    </location>
</feature>
<dbReference type="Proteomes" id="UP000886595">
    <property type="component" value="Unassembled WGS sequence"/>
</dbReference>
<sequence length="88" mass="9819">MSFSFHKDKSLRSCSNRDEYQSGGGKKSNDSGESMASSASEYSIGGSVSYGSFTTYEKIQKRSGRKEEEMVTPVRRSSRIRNHQHSGQ</sequence>
<feature type="compositionally biased region" description="Basic residues" evidence="1">
    <location>
        <begin position="76"/>
        <end position="88"/>
    </location>
</feature>